<proteinExistence type="predicted"/>
<feature type="domain" description="HPt" evidence="3">
    <location>
        <begin position="18"/>
        <end position="112"/>
    </location>
</feature>
<keyword evidence="2" id="KW-0597">Phosphoprotein</keyword>
<comment type="caution">
    <text evidence="4">The sequence shown here is derived from an EMBL/GenBank/DDBJ whole genome shotgun (WGS) entry which is preliminary data.</text>
</comment>
<evidence type="ECO:0000256" key="2">
    <source>
        <dbReference type="PROSITE-ProRule" id="PRU00110"/>
    </source>
</evidence>
<accession>A0ABW9GAV0</accession>
<evidence type="ECO:0000259" key="3">
    <source>
        <dbReference type="PROSITE" id="PS50894"/>
    </source>
</evidence>
<evidence type="ECO:0000313" key="4">
    <source>
        <dbReference type="EMBL" id="MFM2486814.1"/>
    </source>
</evidence>
<evidence type="ECO:0000313" key="5">
    <source>
        <dbReference type="Proteomes" id="UP001629953"/>
    </source>
</evidence>
<gene>
    <name evidence="4" type="ORF">ABUE30_17415</name>
</gene>
<keyword evidence="5" id="KW-1185">Reference proteome</keyword>
<dbReference type="Pfam" id="PF01627">
    <property type="entry name" value="Hpt"/>
    <property type="match status" value="1"/>
</dbReference>
<dbReference type="SUPFAM" id="SSF47226">
    <property type="entry name" value="Histidine-containing phosphotransfer domain, HPT domain"/>
    <property type="match status" value="1"/>
</dbReference>
<protein>
    <submittedName>
        <fullName evidence="4">Hpt domain-containing protein</fullName>
    </submittedName>
</protein>
<dbReference type="PROSITE" id="PS50894">
    <property type="entry name" value="HPT"/>
    <property type="match status" value="1"/>
</dbReference>
<name>A0ABW9GAV0_9GAMM</name>
<dbReference type="EMBL" id="JBEQCT010000011">
    <property type="protein sequence ID" value="MFM2486814.1"/>
    <property type="molecule type" value="Genomic_DNA"/>
</dbReference>
<feature type="modified residue" description="Phosphohistidine" evidence="2">
    <location>
        <position position="57"/>
    </location>
</feature>
<dbReference type="InterPro" id="IPR036641">
    <property type="entry name" value="HPT_dom_sf"/>
</dbReference>
<sequence length="112" mass="12474">MQPLLCEVTLNQLAEDIGSSMLPELFNVFIDENEPKLAALNAPDTHQDMNQLRALFHTLKSSAASYGGLRLAVAATELDMACKVNDTATVERLLPDFIDVYTQTLDVMKQRY</sequence>
<dbReference type="InterPro" id="IPR008207">
    <property type="entry name" value="Sig_transdc_His_kin_Hpt_dom"/>
</dbReference>
<dbReference type="Proteomes" id="UP001629953">
    <property type="component" value="Unassembled WGS sequence"/>
</dbReference>
<organism evidence="4 5">
    <name type="scientific">Celerinatantimonas yamalensis</name>
    <dbReference type="NCBI Taxonomy" id="559956"/>
    <lineage>
        <taxon>Bacteria</taxon>
        <taxon>Pseudomonadati</taxon>
        <taxon>Pseudomonadota</taxon>
        <taxon>Gammaproteobacteria</taxon>
        <taxon>Celerinatantimonadaceae</taxon>
        <taxon>Celerinatantimonas</taxon>
    </lineage>
</organism>
<keyword evidence="1" id="KW-0902">Two-component regulatory system</keyword>
<dbReference type="Gene3D" id="1.20.120.160">
    <property type="entry name" value="HPT domain"/>
    <property type="match status" value="1"/>
</dbReference>
<dbReference type="RefSeq" id="WP_408625110.1">
    <property type="nucleotide sequence ID" value="NZ_JBEQCT010000011.1"/>
</dbReference>
<reference evidence="4 5" key="1">
    <citation type="journal article" date="2013" name="Int. J. Syst. Evol. Microbiol.">
        <title>Celerinatantimonas yamalensis sp. nov., a cold-adapted diazotrophic bacterium from a cold permafrost brine.</title>
        <authorList>
            <person name="Shcherbakova V."/>
            <person name="Chuvilskaya N."/>
            <person name="Rivkina E."/>
            <person name="Demidov N."/>
            <person name="Uchaeva V."/>
            <person name="Suetin S."/>
            <person name="Suzina N."/>
            <person name="Gilichinsky D."/>
        </authorList>
    </citation>
    <scope>NUCLEOTIDE SEQUENCE [LARGE SCALE GENOMIC DNA]</scope>
    <source>
        <strain evidence="4 5">C7</strain>
    </source>
</reference>
<evidence type="ECO:0000256" key="1">
    <source>
        <dbReference type="ARBA" id="ARBA00023012"/>
    </source>
</evidence>